<proteinExistence type="predicted"/>
<evidence type="ECO:0008006" key="4">
    <source>
        <dbReference type="Google" id="ProtNLM"/>
    </source>
</evidence>
<evidence type="ECO:0000313" key="3">
    <source>
        <dbReference type="Proteomes" id="UP001500021"/>
    </source>
</evidence>
<feature type="signal peptide" evidence="1">
    <location>
        <begin position="1"/>
        <end position="29"/>
    </location>
</feature>
<keyword evidence="3" id="KW-1185">Reference proteome</keyword>
<dbReference type="Pfam" id="PF10972">
    <property type="entry name" value="CsiV"/>
    <property type="match status" value="1"/>
</dbReference>
<feature type="chain" id="PRO_5047276880" description="Peptidoglycan-binding protein" evidence="1">
    <location>
        <begin position="30"/>
        <end position="520"/>
    </location>
</feature>
<evidence type="ECO:0000313" key="2">
    <source>
        <dbReference type="EMBL" id="GAA0821424.1"/>
    </source>
</evidence>
<name>A0ABN1L9S1_9GAMM</name>
<dbReference type="RefSeq" id="WP_343818306.1">
    <property type="nucleotide sequence ID" value="NZ_BAAAFA010000010.1"/>
</dbReference>
<keyword evidence="1" id="KW-0732">Signal</keyword>
<comment type="caution">
    <text evidence="2">The sequence shown here is derived from an EMBL/GenBank/DDBJ whole genome shotgun (WGS) entry which is preliminary data.</text>
</comment>
<gene>
    <name evidence="2" type="ORF">GCM10009111_28400</name>
</gene>
<accession>A0ABN1L9S1</accession>
<protein>
    <recommendedName>
        <fullName evidence="4">Peptidoglycan-binding protein</fullName>
    </recommendedName>
</protein>
<reference evidence="2 3" key="1">
    <citation type="journal article" date="2019" name="Int. J. Syst. Evol. Microbiol.">
        <title>The Global Catalogue of Microorganisms (GCM) 10K type strain sequencing project: providing services to taxonomists for standard genome sequencing and annotation.</title>
        <authorList>
            <consortium name="The Broad Institute Genomics Platform"/>
            <consortium name="The Broad Institute Genome Sequencing Center for Infectious Disease"/>
            <person name="Wu L."/>
            <person name="Ma J."/>
        </authorList>
    </citation>
    <scope>NUCLEOTIDE SEQUENCE [LARGE SCALE GENOMIC DNA]</scope>
    <source>
        <strain evidence="2 3">JCM 15608</strain>
    </source>
</reference>
<sequence>MKTKLSLNSALASLALSAGLTAIGLPAYAQSEKAPRWFEVEVILFKQLGDKSLIKEQFVNTELPNYARSFDLLTPYLQPDISALKQQLPYCHSNNVPLSQSSIFNQNAALSTLKLSESINQQMPLTQAITLPELMPIKSLKDIEQQESLLQGDEALSALETDNNTFITSNDTLNKVQVNEAEINDTTNNSDDNLTVAELAKVADLVAQAEQHIDNSVFKNYTSYLGFTNKQLCQIPQSHFQTILPVEQLLAFNYNGFPVDSVPRVIDGIHPHDSDTPYLINKEALRLGDITQRLRWSKNFRPLLHLGWRQIAVTRNSSIPMTFYAGENLTQPYQKKYSEMRYQQARDELNSVNLSTAVNPQPNAEGEPSQFNEQTFAQAKVNQALNAIMAELDTVDNMAISSLITKTSHNNKQLNIEDQNNLVTPPLQPWFLDGFFKVHLDHYLYITADFNILGQSNTLSAYNKQDTSLSKAYVTNFSQDRRVITGEVHYFDHPYIGMVVQIRRFDPTKPEAEAVTQAVR</sequence>
<dbReference type="Proteomes" id="UP001500021">
    <property type="component" value="Unassembled WGS sequence"/>
</dbReference>
<evidence type="ECO:0000256" key="1">
    <source>
        <dbReference type="SAM" id="SignalP"/>
    </source>
</evidence>
<dbReference type="InterPro" id="IPR021241">
    <property type="entry name" value="CsiV"/>
</dbReference>
<organism evidence="2 3">
    <name type="scientific">Colwellia asteriadis</name>
    <dbReference type="NCBI Taxonomy" id="517723"/>
    <lineage>
        <taxon>Bacteria</taxon>
        <taxon>Pseudomonadati</taxon>
        <taxon>Pseudomonadota</taxon>
        <taxon>Gammaproteobacteria</taxon>
        <taxon>Alteromonadales</taxon>
        <taxon>Colwelliaceae</taxon>
        <taxon>Colwellia</taxon>
    </lineage>
</organism>
<dbReference type="EMBL" id="BAAAFA010000010">
    <property type="protein sequence ID" value="GAA0821424.1"/>
    <property type="molecule type" value="Genomic_DNA"/>
</dbReference>